<dbReference type="OrthoDB" id="494931at2"/>
<accession>M1X634</accession>
<dbReference type="Proteomes" id="UP000053051">
    <property type="component" value="Unassembled WGS sequence"/>
</dbReference>
<gene>
    <name evidence="1" type="ORF">RINTHH_16760</name>
</gene>
<protein>
    <recommendedName>
        <fullName evidence="3">DnaD domain-containing protein</fullName>
    </recommendedName>
</protein>
<dbReference type="STRING" id="1165094.RINTHH_16760"/>
<dbReference type="AlphaFoldDB" id="M1X634"/>
<evidence type="ECO:0000313" key="1">
    <source>
        <dbReference type="EMBL" id="CCH67831.1"/>
    </source>
</evidence>
<organism evidence="1 2">
    <name type="scientific">Richelia intracellularis HH01</name>
    <dbReference type="NCBI Taxonomy" id="1165094"/>
    <lineage>
        <taxon>Bacteria</taxon>
        <taxon>Bacillati</taxon>
        <taxon>Cyanobacteriota</taxon>
        <taxon>Cyanophyceae</taxon>
        <taxon>Nostocales</taxon>
        <taxon>Nostocaceae</taxon>
        <taxon>Richelia</taxon>
    </lineage>
</organism>
<comment type="caution">
    <text evidence="1">The sequence shown here is derived from an EMBL/GenBank/DDBJ whole genome shotgun (WGS) entry which is preliminary data.</text>
</comment>
<reference evidence="2" key="2">
    <citation type="submission" date="2016-01" db="EMBL/GenBank/DDBJ databases">
        <title>Diatom-associated endosymboitic cyanobacterium lacks core nitrogen metabolism enzymes.</title>
        <authorList>
            <person name="Hilton J.A."/>
            <person name="Foster R.A."/>
            <person name="Tripp H.J."/>
            <person name="Carter B.J."/>
            <person name="Zehr J.P."/>
            <person name="Villareal T.A."/>
        </authorList>
    </citation>
    <scope>NUCLEOTIDE SEQUENCE [LARGE SCALE GENOMIC DNA]</scope>
    <source>
        <strain evidence="2">HH01</strain>
    </source>
</reference>
<dbReference type="RefSeq" id="WP_008234884.1">
    <property type="nucleotide sequence ID" value="NZ_CAIY01000067.1"/>
</dbReference>
<name>M1X634_9NOST</name>
<reference evidence="1 2" key="1">
    <citation type="submission" date="2012-05" db="EMBL/GenBank/DDBJ databases">
        <authorList>
            <person name="Hilton J."/>
        </authorList>
    </citation>
    <scope>NUCLEOTIDE SEQUENCE [LARGE SCALE GENOMIC DNA]</scope>
    <source>
        <strain evidence="1 2">HH01</strain>
    </source>
</reference>
<evidence type="ECO:0008006" key="3">
    <source>
        <dbReference type="Google" id="ProtNLM"/>
    </source>
</evidence>
<sequence>MFATLNTSKNLVRTLLIDYSFDLNGYITDELIACWHNTYPLSWLHLAVIEALYQGRYKAISVRQILAIWHKKGQVCCHFNLEFENLICRQFTEKLTPPTEKSKLNKTPKLPQKQKHHLLAFSDNQIEVNDFSEKTTEYSKQQSIEEIPHFPPSYERYRCTASNTSNTINTAQYGRIEDPVVFHNSKNNFPDNSKTHLLRIETHPSIPTRAKTNVADLLLCPDDVTSLAQKKITHIESCNLSYPPICKFVPEHNKHSYLLASKLKAISTD</sequence>
<proteinExistence type="predicted"/>
<evidence type="ECO:0000313" key="2">
    <source>
        <dbReference type="Proteomes" id="UP000053051"/>
    </source>
</evidence>
<keyword evidence="2" id="KW-1185">Reference proteome</keyword>
<dbReference type="EMBL" id="CAIY01000067">
    <property type="protein sequence ID" value="CCH67831.1"/>
    <property type="molecule type" value="Genomic_DNA"/>
</dbReference>